<feature type="region of interest" description="Disordered" evidence="1">
    <location>
        <begin position="48"/>
        <end position="81"/>
    </location>
</feature>
<name>A0A0F0KPW0_9MICO</name>
<dbReference type="PATRIC" id="fig|82380.10.peg.1662"/>
<evidence type="ECO:0000313" key="4">
    <source>
        <dbReference type="Proteomes" id="UP000033725"/>
    </source>
</evidence>
<reference evidence="3 4" key="1">
    <citation type="submission" date="2015-02" db="EMBL/GenBank/DDBJ databases">
        <title>Draft genome sequences of ten Microbacterium spp. with emphasis on heavy metal contaminated environments.</title>
        <authorList>
            <person name="Corretto E."/>
        </authorList>
    </citation>
    <scope>NUCLEOTIDE SEQUENCE [LARGE SCALE GENOMIC DNA]</scope>
    <source>
        <strain evidence="3 4">BEL163</strain>
    </source>
</reference>
<keyword evidence="2" id="KW-0812">Transmembrane</keyword>
<proteinExistence type="predicted"/>
<evidence type="ECO:0000313" key="3">
    <source>
        <dbReference type="EMBL" id="KJL22908.1"/>
    </source>
</evidence>
<feature type="transmembrane region" description="Helical" evidence="2">
    <location>
        <begin position="12"/>
        <end position="35"/>
    </location>
</feature>
<comment type="caution">
    <text evidence="3">The sequence shown here is derived from an EMBL/GenBank/DDBJ whole genome shotgun (WGS) entry which is preliminary data.</text>
</comment>
<gene>
    <name evidence="3" type="ORF">RN51_01653</name>
</gene>
<organism evidence="3 4">
    <name type="scientific">Microbacterium oxydans</name>
    <dbReference type="NCBI Taxonomy" id="82380"/>
    <lineage>
        <taxon>Bacteria</taxon>
        <taxon>Bacillati</taxon>
        <taxon>Actinomycetota</taxon>
        <taxon>Actinomycetes</taxon>
        <taxon>Micrococcales</taxon>
        <taxon>Microbacteriaceae</taxon>
        <taxon>Microbacterium</taxon>
    </lineage>
</organism>
<sequence>MMSILSKAGGAVRFRTTHFFSLTVVSIVLGFLGMVGNQAVQPLLDFGTAEQPPASQLPADQPSDDGEPSEPKPDVEIGEPESPLGQAIWTELGPADFFAGPKAEHAPDEIHPESGRVQEPLRGDMVLIAWNSDLKEGDTVTFKAGGETYWLAVDESNVLKGGTYLQILLEEDQPKNDPNTGEAPQTEFTGSTLLAALEAAGYTWKAPYAAEGDGIERGLRDWGVLLGATSATKVTLVVGGSEFVLDRLGETYFLG</sequence>
<keyword evidence="2" id="KW-0472">Membrane</keyword>
<protein>
    <submittedName>
        <fullName evidence="3">Uncharacterized protein</fullName>
    </submittedName>
</protein>
<evidence type="ECO:0000256" key="2">
    <source>
        <dbReference type="SAM" id="Phobius"/>
    </source>
</evidence>
<dbReference type="AlphaFoldDB" id="A0A0F0KPW0"/>
<dbReference type="Proteomes" id="UP000033725">
    <property type="component" value="Unassembled WGS sequence"/>
</dbReference>
<dbReference type="EMBL" id="JYIV01000024">
    <property type="protein sequence ID" value="KJL22908.1"/>
    <property type="molecule type" value="Genomic_DNA"/>
</dbReference>
<keyword evidence="2" id="KW-1133">Transmembrane helix</keyword>
<accession>A0A0F0KPW0</accession>
<dbReference type="RefSeq" id="WP_045263557.1">
    <property type="nucleotide sequence ID" value="NZ_JYIV01000024.1"/>
</dbReference>
<evidence type="ECO:0000256" key="1">
    <source>
        <dbReference type="SAM" id="MobiDB-lite"/>
    </source>
</evidence>